<evidence type="ECO:0000313" key="3">
    <source>
        <dbReference type="Proteomes" id="UP000065807"/>
    </source>
</evidence>
<feature type="signal peptide" evidence="1">
    <location>
        <begin position="1"/>
        <end position="20"/>
    </location>
</feature>
<reference evidence="3" key="1">
    <citation type="submission" date="2015-07" db="EMBL/GenBank/DDBJ databases">
        <title>Complete genome sequence and phylogenetic analysis of Limnochorda pilosa.</title>
        <authorList>
            <person name="Watanabe M."/>
            <person name="Kojima H."/>
            <person name="Fukui M."/>
        </authorList>
    </citation>
    <scope>NUCLEOTIDE SEQUENCE [LARGE SCALE GENOMIC DNA]</scope>
    <source>
        <strain evidence="3">HC45</strain>
    </source>
</reference>
<sequence length="291" mass="29797">MARLFIVALVAGSPTRVALAQDLAATAAFLDLGLGARTMAMGGASVAVVDGAAALRDNPAGLAQLRGLHFTSFYSTEYGLSSLGAAALAAPSFGLGATYFLSPDNQVRDDPPAPASDTFDVTSLAATAGVGARLGPLALGVSLTHVRHALYQTTGTGLTGSAGLLLQAGPLRVGVVGRHLFGEMTYASTADPFDPVYAAGFALMGREFVVTGEYEVPGSEDRSGGIARAGLEVRLGRLLDLRAGAAYQVAQDLLDPSAGIGIHLGGLRLDYAYTLPAVLPETHRLALAVRF</sequence>
<dbReference type="Proteomes" id="UP000065807">
    <property type="component" value="Chromosome"/>
</dbReference>
<gene>
    <name evidence="2" type="ORF">LIP_2873</name>
</gene>
<dbReference type="AlphaFoldDB" id="A0A0K2SNY5"/>
<accession>A0A0K2SNY5</accession>
<dbReference type="KEGG" id="lpil:LIP_2873"/>
<evidence type="ECO:0000313" key="2">
    <source>
        <dbReference type="EMBL" id="BAS28702.1"/>
    </source>
</evidence>
<evidence type="ECO:0000256" key="1">
    <source>
        <dbReference type="SAM" id="SignalP"/>
    </source>
</evidence>
<name>A0A0K2SNY5_LIMPI</name>
<proteinExistence type="predicted"/>
<reference evidence="3" key="2">
    <citation type="journal article" date="2016" name="Int. J. Syst. Evol. Microbiol.">
        <title>Complete genome sequence and cell structure of Limnochorda pilosa, a Gram-negative spore-former within the phylum Firmicutes.</title>
        <authorList>
            <person name="Watanabe M."/>
            <person name="Kojima H."/>
            <person name="Fukui M."/>
        </authorList>
    </citation>
    <scope>NUCLEOTIDE SEQUENCE [LARGE SCALE GENOMIC DNA]</scope>
    <source>
        <strain evidence="3">HC45</strain>
    </source>
</reference>
<keyword evidence="3" id="KW-1185">Reference proteome</keyword>
<dbReference type="STRING" id="1555112.LIP_2873"/>
<feature type="chain" id="PRO_5005487087" description="PorV/PorQ family protein" evidence="1">
    <location>
        <begin position="21"/>
        <end position="291"/>
    </location>
</feature>
<keyword evidence="1" id="KW-0732">Signal</keyword>
<evidence type="ECO:0008006" key="4">
    <source>
        <dbReference type="Google" id="ProtNLM"/>
    </source>
</evidence>
<dbReference type="SUPFAM" id="SSF56935">
    <property type="entry name" value="Porins"/>
    <property type="match status" value="1"/>
</dbReference>
<organism evidence="2 3">
    <name type="scientific">Limnochorda pilosa</name>
    <dbReference type="NCBI Taxonomy" id="1555112"/>
    <lineage>
        <taxon>Bacteria</taxon>
        <taxon>Bacillati</taxon>
        <taxon>Bacillota</taxon>
        <taxon>Limnochordia</taxon>
        <taxon>Limnochordales</taxon>
        <taxon>Limnochordaceae</taxon>
        <taxon>Limnochorda</taxon>
    </lineage>
</organism>
<protein>
    <recommendedName>
        <fullName evidence="4">PorV/PorQ family protein</fullName>
    </recommendedName>
</protein>
<dbReference type="EMBL" id="AP014924">
    <property type="protein sequence ID" value="BAS28702.1"/>
    <property type="molecule type" value="Genomic_DNA"/>
</dbReference>
<dbReference type="Gene3D" id="2.40.160.60">
    <property type="entry name" value="Outer membrane protein transport protein (OMPP1/FadL/TodX)"/>
    <property type="match status" value="1"/>
</dbReference>